<keyword evidence="6 8" id="KW-0012">Acyltransferase</keyword>
<comment type="function">
    <text evidence="8">Required for the formation of a threonylcarbamoyl group on adenosine at position 37 (t(6)A37) in tRNAs that read codons beginning with adenine. Is probably involved in the transfer of the threonylcarbamoyl moiety of threonylcarbamoyl-AMP (TC-AMP) to the N6 group of A37.</text>
</comment>
<evidence type="ECO:0000313" key="10">
    <source>
        <dbReference type="EMBL" id="HIH10508.1"/>
    </source>
</evidence>
<protein>
    <recommendedName>
        <fullName evidence="8">tRNA N6-adenosine threonylcarbamoyltransferase</fullName>
        <ecNumber evidence="8">2.3.1.234</ecNumber>
    </recommendedName>
    <alternativeName>
        <fullName evidence="8">N6-L-threonylcarbamoyladenine synthase</fullName>
        <shortName evidence="8">t(6)A synthase</shortName>
    </alternativeName>
    <alternativeName>
        <fullName evidence="8">t(6)A37 threonylcarbamoyladenosine biosynthesis protein Kae1</fullName>
    </alternativeName>
    <alternativeName>
        <fullName evidence="8">tRNA threonylcarbamoyladenosine biosynthesis protein Kae1</fullName>
    </alternativeName>
</protein>
<feature type="binding site" evidence="8">
    <location>
        <begin position="129"/>
        <end position="133"/>
    </location>
    <ligand>
        <name>substrate</name>
    </ligand>
</feature>
<dbReference type="SUPFAM" id="SSF53067">
    <property type="entry name" value="Actin-like ATPase domain"/>
    <property type="match status" value="1"/>
</dbReference>
<accession>A0A7J4IYM7</accession>
<dbReference type="GO" id="GO:0002949">
    <property type="term" value="P:tRNA threonylcarbamoyladenosine modification"/>
    <property type="evidence" value="ECO:0007669"/>
    <property type="project" value="UniProtKB-UniRule"/>
</dbReference>
<dbReference type="GO" id="GO:0000408">
    <property type="term" value="C:EKC/KEOPS complex"/>
    <property type="evidence" value="ECO:0007669"/>
    <property type="project" value="InterPro"/>
</dbReference>
<dbReference type="GO" id="GO:0005506">
    <property type="term" value="F:iron ion binding"/>
    <property type="evidence" value="ECO:0007669"/>
    <property type="project" value="UniProtKB-UniRule"/>
</dbReference>
<dbReference type="InterPro" id="IPR000905">
    <property type="entry name" value="Gcp-like_dom"/>
</dbReference>
<keyword evidence="3 8" id="KW-0819">tRNA processing</keyword>
<dbReference type="GO" id="GO:0005737">
    <property type="term" value="C:cytoplasm"/>
    <property type="evidence" value="ECO:0007669"/>
    <property type="project" value="UniProtKB-SubCell"/>
</dbReference>
<comment type="caution">
    <text evidence="10">The sequence shown here is derived from an EMBL/GenBank/DDBJ whole genome shotgun (WGS) entry which is preliminary data.</text>
</comment>
<feature type="binding site" evidence="8">
    <location>
        <position position="112"/>
    </location>
    <ligand>
        <name>Fe cation</name>
        <dbReference type="ChEBI" id="CHEBI:24875"/>
    </ligand>
</feature>
<dbReference type="PANTHER" id="PTHR11735">
    <property type="entry name" value="TRNA N6-ADENOSINE THREONYLCARBAMOYLTRANSFERASE"/>
    <property type="match status" value="1"/>
</dbReference>
<dbReference type="InterPro" id="IPR043129">
    <property type="entry name" value="ATPase_NBD"/>
</dbReference>
<feature type="binding site" evidence="8">
    <location>
        <position position="129"/>
    </location>
    <ligand>
        <name>Fe cation</name>
        <dbReference type="ChEBI" id="CHEBI:24875"/>
    </ligand>
</feature>
<dbReference type="InterPro" id="IPR017861">
    <property type="entry name" value="KAE1/TsaD"/>
</dbReference>
<evidence type="ECO:0000313" key="11">
    <source>
        <dbReference type="Proteomes" id="UP000565078"/>
    </source>
</evidence>
<feature type="domain" description="Gcp-like" evidence="9">
    <location>
        <begin position="27"/>
        <end position="292"/>
    </location>
</feature>
<evidence type="ECO:0000256" key="8">
    <source>
        <dbReference type="HAMAP-Rule" id="MF_01446"/>
    </source>
</evidence>
<proteinExistence type="inferred from homology"/>
<feature type="binding site" evidence="8">
    <location>
        <position position="285"/>
    </location>
    <ligand>
        <name>Fe cation</name>
        <dbReference type="ChEBI" id="CHEBI:24875"/>
    </ligand>
</feature>
<gene>
    <name evidence="8 10" type="primary">kae1</name>
    <name evidence="10" type="ORF">HA254_07635</name>
</gene>
<dbReference type="PRINTS" id="PR00789">
    <property type="entry name" value="OSIALOPTASE"/>
</dbReference>
<evidence type="ECO:0000256" key="4">
    <source>
        <dbReference type="ARBA" id="ARBA00022723"/>
    </source>
</evidence>
<name>A0A7J4IYM7_9ARCH</name>
<evidence type="ECO:0000256" key="5">
    <source>
        <dbReference type="ARBA" id="ARBA00023004"/>
    </source>
</evidence>
<keyword evidence="2 8" id="KW-0808">Transferase</keyword>
<evidence type="ECO:0000256" key="3">
    <source>
        <dbReference type="ARBA" id="ARBA00022694"/>
    </source>
</evidence>
<dbReference type="AlphaFoldDB" id="A0A7J4IYM7"/>
<dbReference type="Gene3D" id="3.30.420.40">
    <property type="match status" value="2"/>
</dbReference>
<feature type="binding site" evidence="8">
    <location>
        <position position="178"/>
    </location>
    <ligand>
        <name>substrate</name>
    </ligand>
</feature>
<evidence type="ECO:0000256" key="7">
    <source>
        <dbReference type="ARBA" id="ARBA00048117"/>
    </source>
</evidence>
<feature type="binding site" evidence="8">
    <location>
        <position position="174"/>
    </location>
    <ligand>
        <name>substrate</name>
    </ligand>
</feature>
<feature type="binding site" evidence="8">
    <location>
        <position position="108"/>
    </location>
    <ligand>
        <name>Fe cation</name>
        <dbReference type="ChEBI" id="CHEBI:24875"/>
    </ligand>
</feature>
<dbReference type="Pfam" id="PF00814">
    <property type="entry name" value="TsaD"/>
    <property type="match status" value="1"/>
</dbReference>
<evidence type="ECO:0000256" key="2">
    <source>
        <dbReference type="ARBA" id="ARBA00022679"/>
    </source>
</evidence>
<dbReference type="PANTHER" id="PTHR11735:SF14">
    <property type="entry name" value="TRNA N6-ADENOSINE THREONYLCARBAMOYLTRANSFERASE"/>
    <property type="match status" value="1"/>
</dbReference>
<dbReference type="GO" id="GO:0061711">
    <property type="term" value="F:tRNA N(6)-L-threonylcarbamoyladenine synthase activity"/>
    <property type="evidence" value="ECO:0007669"/>
    <property type="project" value="UniProtKB-EC"/>
</dbReference>
<reference evidence="11" key="1">
    <citation type="journal article" date="2020" name="bioRxiv">
        <title>A rank-normalized archaeal taxonomy based on genome phylogeny resolves widespread incomplete and uneven classifications.</title>
        <authorList>
            <person name="Rinke C."/>
            <person name="Chuvochina M."/>
            <person name="Mussig A.J."/>
            <person name="Chaumeil P.-A."/>
            <person name="Waite D.W."/>
            <person name="Whitman W.B."/>
            <person name="Parks D.H."/>
            <person name="Hugenholtz P."/>
        </authorList>
    </citation>
    <scope>NUCLEOTIDE SEQUENCE [LARGE SCALE GENOMIC DNA]</scope>
</reference>
<keyword evidence="5 8" id="KW-0408">Iron</keyword>
<dbReference type="NCBIfam" id="TIGR00329">
    <property type="entry name" value="gcp_kae1"/>
    <property type="match status" value="1"/>
</dbReference>
<dbReference type="HAMAP" id="MF_01446">
    <property type="entry name" value="Kae1"/>
    <property type="match status" value="1"/>
</dbReference>
<comment type="subcellular location">
    <subcellularLocation>
        <location evidence="8">Cytoplasm</location>
    </subcellularLocation>
</comment>
<organism evidence="10 11">
    <name type="scientific">Candidatus Iainarchaeum sp</name>
    <dbReference type="NCBI Taxonomy" id="3101447"/>
    <lineage>
        <taxon>Archaea</taxon>
        <taxon>Candidatus Iainarchaeota</taxon>
        <taxon>Candidatus Iainarchaeia</taxon>
        <taxon>Candidatus Iainarchaeales</taxon>
        <taxon>Candidatus Iainarchaeaceae</taxon>
        <taxon>Candidatus Iainarchaeum</taxon>
    </lineage>
</organism>
<comment type="similarity">
    <text evidence="8">Belongs to the KAE1 / TsaD family.</text>
</comment>
<comment type="cofactor">
    <cofactor evidence="8">
        <name>Fe(2+)</name>
        <dbReference type="ChEBI" id="CHEBI:29033"/>
    </cofactor>
    <text evidence="8">Binds 1 Fe(2+) ion per subunit.</text>
</comment>
<sequence>MVCLGIESTAHTIGAGIVDEKCGILANEKHMHTTAKGGLIPRELADHHARHLPEILRSALLNSGIGWSDIDCIAYSAGPGIGTAMGVGATAARMISLLHNKPIIPVNHSVAHIEIAKKMCNSADPIVLYVSGGNTQIIAYEAGKYRVYGETLDIGIGNLLDSFGRGLGMGFPAGPEIDRLYFEAKGFVELPYSVKGMDLNFSGLLTAAQKRIGKSGNEDLAYSLCHTAFAMVTECCERALAHSGKKELLVTGGVAASRALQEMLAKMCSGRKVELKVCPKEHSQDNGAMIAWTGLLMYKAGRAVNVEKAITEQHFRTDQEKIDWV</sequence>
<dbReference type="Proteomes" id="UP000565078">
    <property type="component" value="Unassembled WGS sequence"/>
</dbReference>
<dbReference type="InterPro" id="IPR034680">
    <property type="entry name" value="Kae1_archaea_euk"/>
</dbReference>
<evidence type="ECO:0000259" key="9">
    <source>
        <dbReference type="Pfam" id="PF00814"/>
    </source>
</evidence>
<keyword evidence="4 8" id="KW-0479">Metal-binding</keyword>
<dbReference type="NCBIfam" id="TIGR03722">
    <property type="entry name" value="arch_KAE1"/>
    <property type="match status" value="1"/>
</dbReference>
<feature type="binding site" evidence="8">
    <location>
        <position position="161"/>
    </location>
    <ligand>
        <name>substrate</name>
    </ligand>
</feature>
<comment type="catalytic activity">
    <reaction evidence="7 8">
        <text>L-threonylcarbamoyladenylate + adenosine(37) in tRNA = N(6)-L-threonylcarbamoyladenosine(37) in tRNA + AMP + H(+)</text>
        <dbReference type="Rhea" id="RHEA:37059"/>
        <dbReference type="Rhea" id="RHEA-COMP:10162"/>
        <dbReference type="Rhea" id="RHEA-COMP:10163"/>
        <dbReference type="ChEBI" id="CHEBI:15378"/>
        <dbReference type="ChEBI" id="CHEBI:73682"/>
        <dbReference type="ChEBI" id="CHEBI:74411"/>
        <dbReference type="ChEBI" id="CHEBI:74418"/>
        <dbReference type="ChEBI" id="CHEBI:456215"/>
        <dbReference type="EC" id="2.3.1.234"/>
    </reaction>
</comment>
<evidence type="ECO:0000256" key="1">
    <source>
        <dbReference type="ARBA" id="ARBA00022490"/>
    </source>
</evidence>
<dbReference type="EMBL" id="DUGC01000118">
    <property type="protein sequence ID" value="HIH10508.1"/>
    <property type="molecule type" value="Genomic_DNA"/>
</dbReference>
<feature type="binding site" evidence="8">
    <location>
        <position position="257"/>
    </location>
    <ligand>
        <name>substrate</name>
    </ligand>
</feature>
<evidence type="ECO:0000256" key="6">
    <source>
        <dbReference type="ARBA" id="ARBA00023315"/>
    </source>
</evidence>
<keyword evidence="1 8" id="KW-0963">Cytoplasm</keyword>
<dbReference type="EC" id="2.3.1.234" evidence="8"/>